<gene>
    <name evidence="1" type="ORF">CWATWH0003_3459b5</name>
</gene>
<evidence type="ECO:0000313" key="1">
    <source>
        <dbReference type="EMBL" id="EHJ11820.1"/>
    </source>
</evidence>
<evidence type="ECO:0000313" key="2">
    <source>
        <dbReference type="Proteomes" id="UP000003477"/>
    </source>
</evidence>
<protein>
    <submittedName>
        <fullName evidence="1">Uncharacterized protein</fullName>
    </submittedName>
</protein>
<comment type="caution">
    <text evidence="1">The sequence shown here is derived from an EMBL/GenBank/DDBJ whole genome shotgun (WGS) entry which is preliminary data.</text>
</comment>
<proteinExistence type="predicted"/>
<sequence>SLYHLKNSLSFLVMLSN</sequence>
<dbReference type="EMBL" id="AESD01000516">
    <property type="protein sequence ID" value="EHJ11820.1"/>
    <property type="molecule type" value="Genomic_DNA"/>
</dbReference>
<feature type="non-terminal residue" evidence="1">
    <location>
        <position position="1"/>
    </location>
</feature>
<dbReference type="Proteomes" id="UP000003477">
    <property type="component" value="Unassembled WGS sequence"/>
</dbReference>
<reference evidence="1 2" key="1">
    <citation type="journal article" date="2011" name="Front. Microbiol.">
        <title>Two Strains of Crocosphaera watsonii with Highly Conserved Genomes are Distinguished by Strain-Specific Features.</title>
        <authorList>
            <person name="Bench S.R."/>
            <person name="Ilikchyan I.N."/>
            <person name="Tripp H.J."/>
            <person name="Zehr J.P."/>
        </authorList>
    </citation>
    <scope>NUCLEOTIDE SEQUENCE [LARGE SCALE GENOMIC DNA]</scope>
    <source>
        <strain evidence="1 2">WH 0003</strain>
    </source>
</reference>
<organism evidence="1 2">
    <name type="scientific">Crocosphaera watsonii WH 0003</name>
    <dbReference type="NCBI Taxonomy" id="423471"/>
    <lineage>
        <taxon>Bacteria</taxon>
        <taxon>Bacillati</taxon>
        <taxon>Cyanobacteriota</taxon>
        <taxon>Cyanophyceae</taxon>
        <taxon>Oscillatoriophycideae</taxon>
        <taxon>Chroococcales</taxon>
        <taxon>Aphanothecaceae</taxon>
        <taxon>Crocosphaera</taxon>
    </lineage>
</organism>
<name>G5J7M2_CROWT</name>
<accession>G5J7M2</accession>
<dbReference type="AlphaFoldDB" id="G5J7M2"/>